<dbReference type="InterPro" id="IPR001279">
    <property type="entry name" value="Metallo-B-lactamas"/>
</dbReference>
<comment type="caution">
    <text evidence="4">The sequence shown here is derived from an EMBL/GenBank/DDBJ whole genome shotgun (WGS) entry which is preliminary data.</text>
</comment>
<feature type="domain" description="Metallo-beta-lactamase" evidence="3">
    <location>
        <begin position="62"/>
        <end position="242"/>
    </location>
</feature>
<dbReference type="InterPro" id="IPR030811">
    <property type="entry name" value="SoxH-rel_PQQ_1"/>
</dbReference>
<sequence length="318" mass="35011">MKRLPMPTSGLLRLMLLMLLTPFSFAGAADFDYRLESRRIADGVYVLIGRTEDFSPDNGGNVVNSGFLVGAQGVVVIDTGPSRRYGEQMRAAIARITPLPVVLTINSHKHPDHFLGNQAFPPETLAALPETIRAIEVQAPAFIERMYKLNGAWMGATELAAPRRALAPGRLEAGGRELELIALDGHTESDLVVLDRATGTLFAADLVFNGRAPTTPHANLKHWLASLDRLEQQSFTQVVPGHGPVAPDAAPIRETRRYLHWLDQTLREGAEQGLDMSEMLAQPVPDTFSGLALSSQEYRRSVTRLYPEAERIALDMRR</sequence>
<dbReference type="InterPro" id="IPR036866">
    <property type="entry name" value="RibonucZ/Hydroxyglut_hydro"/>
</dbReference>
<keyword evidence="5" id="KW-1185">Reference proteome</keyword>
<reference evidence="4 5" key="1">
    <citation type="submission" date="2019-03" db="EMBL/GenBank/DDBJ databases">
        <title>Genomic Encyclopedia of Type Strains, Phase IV (KMG-IV): sequencing the most valuable type-strain genomes for metagenomic binning, comparative biology and taxonomic classification.</title>
        <authorList>
            <person name="Goeker M."/>
        </authorList>
    </citation>
    <scope>NUCLEOTIDE SEQUENCE [LARGE SCALE GENOMIC DNA]</scope>
    <source>
        <strain evidence="4 5">DSM 13587</strain>
    </source>
</reference>
<accession>A0A4R3MZK8</accession>
<dbReference type="PANTHER" id="PTHR42951">
    <property type="entry name" value="METALLO-BETA-LACTAMASE DOMAIN-CONTAINING"/>
    <property type="match status" value="1"/>
</dbReference>
<dbReference type="PANTHER" id="PTHR42951:SF4">
    <property type="entry name" value="ACYL-COENZYME A THIOESTERASE MBLAC2"/>
    <property type="match status" value="1"/>
</dbReference>
<feature type="signal peptide" evidence="2">
    <location>
        <begin position="1"/>
        <end position="28"/>
    </location>
</feature>
<evidence type="ECO:0000259" key="3">
    <source>
        <dbReference type="SMART" id="SM00849"/>
    </source>
</evidence>
<feature type="chain" id="PRO_5020745271" evidence="2">
    <location>
        <begin position="29"/>
        <end position="318"/>
    </location>
</feature>
<name>A0A4R3MZK8_9GAMM</name>
<dbReference type="AlphaFoldDB" id="A0A4R3MZK8"/>
<evidence type="ECO:0000256" key="1">
    <source>
        <dbReference type="ARBA" id="ARBA00005250"/>
    </source>
</evidence>
<dbReference type="NCBIfam" id="TIGR04558">
    <property type="entry name" value="SoxH_rel_PQQ_1"/>
    <property type="match status" value="1"/>
</dbReference>
<evidence type="ECO:0000313" key="4">
    <source>
        <dbReference type="EMBL" id="TCT19769.1"/>
    </source>
</evidence>
<gene>
    <name evidence="4" type="ORF">EDC35_10797</name>
</gene>
<proteinExistence type="inferred from homology"/>
<organism evidence="4 5">
    <name type="scientific">Thiobaca trueperi</name>
    <dbReference type="NCBI Taxonomy" id="127458"/>
    <lineage>
        <taxon>Bacteria</taxon>
        <taxon>Pseudomonadati</taxon>
        <taxon>Pseudomonadota</taxon>
        <taxon>Gammaproteobacteria</taxon>
        <taxon>Chromatiales</taxon>
        <taxon>Chromatiaceae</taxon>
        <taxon>Thiobaca</taxon>
    </lineage>
</organism>
<dbReference type="CDD" id="cd16282">
    <property type="entry name" value="metallo-hydrolase-like_MBL-fold"/>
    <property type="match status" value="1"/>
</dbReference>
<comment type="similarity">
    <text evidence="1">Belongs to the metallo-beta-lactamase superfamily. Class-B beta-lactamase family.</text>
</comment>
<dbReference type="InterPro" id="IPR050855">
    <property type="entry name" value="NDM-1-like"/>
</dbReference>
<evidence type="ECO:0000256" key="2">
    <source>
        <dbReference type="SAM" id="SignalP"/>
    </source>
</evidence>
<protein>
    <submittedName>
        <fullName evidence="4">Putative sulfatase</fullName>
    </submittedName>
</protein>
<dbReference type="Proteomes" id="UP000295717">
    <property type="component" value="Unassembled WGS sequence"/>
</dbReference>
<dbReference type="EMBL" id="SMAO01000007">
    <property type="protein sequence ID" value="TCT19769.1"/>
    <property type="molecule type" value="Genomic_DNA"/>
</dbReference>
<keyword evidence="2" id="KW-0732">Signal</keyword>
<dbReference type="SMART" id="SM00849">
    <property type="entry name" value="Lactamase_B"/>
    <property type="match status" value="1"/>
</dbReference>
<dbReference type="RefSeq" id="WP_207896236.1">
    <property type="nucleotide sequence ID" value="NZ_SMAO01000007.1"/>
</dbReference>
<dbReference type="SUPFAM" id="SSF56281">
    <property type="entry name" value="Metallo-hydrolase/oxidoreductase"/>
    <property type="match status" value="1"/>
</dbReference>
<dbReference type="GO" id="GO:0017001">
    <property type="term" value="P:antibiotic catabolic process"/>
    <property type="evidence" value="ECO:0007669"/>
    <property type="project" value="UniProtKB-ARBA"/>
</dbReference>
<dbReference type="Pfam" id="PF00753">
    <property type="entry name" value="Lactamase_B"/>
    <property type="match status" value="1"/>
</dbReference>
<evidence type="ECO:0000313" key="5">
    <source>
        <dbReference type="Proteomes" id="UP000295717"/>
    </source>
</evidence>
<dbReference type="Gene3D" id="3.60.15.10">
    <property type="entry name" value="Ribonuclease Z/Hydroxyacylglutathione hydrolase-like"/>
    <property type="match status" value="1"/>
</dbReference>